<protein>
    <submittedName>
        <fullName evidence="1">Uncharacterized protein</fullName>
    </submittedName>
</protein>
<keyword evidence="2" id="KW-1185">Reference proteome</keyword>
<comment type="caution">
    <text evidence="1">The sequence shown here is derived from an EMBL/GenBank/DDBJ whole genome shotgun (WGS) entry which is preliminary data.</text>
</comment>
<sequence length="275" mass="29403">MPLSMTGWKPASKMPAYTCVSQAVFNELVHAPGMVEACGGMDITDKPVHVWPTKAADVFVRQGDVFGLTGQPWLLEADAAAHGTTVQPSTLPGAGLGVFATRPLDVGAEILPFFGQLVYHDLQVAARSSRDRLSTRVYAKGVVAEGLATTAAKWLDNALQLQASISMWTASADDPASSMVPSVLGTVMSGEAGPAEELCRPVWVVPASCCAGGKVNDPGRHQVANVRFEQRPRVIRTVKDLVKRSCGVLRVTRRIEVGEEVMVSYGPRHTVRQVA</sequence>
<dbReference type="EMBL" id="CM020618">
    <property type="protein sequence ID" value="KAK1862544.1"/>
    <property type="molecule type" value="Genomic_DNA"/>
</dbReference>
<dbReference type="Proteomes" id="UP000798662">
    <property type="component" value="Chromosome 1"/>
</dbReference>
<accession>A0ACC3BX98</accession>
<evidence type="ECO:0000313" key="1">
    <source>
        <dbReference type="EMBL" id="KAK1862544.1"/>
    </source>
</evidence>
<reference evidence="1" key="1">
    <citation type="submission" date="2019-11" db="EMBL/GenBank/DDBJ databases">
        <title>Nori genome reveals adaptations in red seaweeds to the harsh intertidal environment.</title>
        <authorList>
            <person name="Wang D."/>
            <person name="Mao Y."/>
        </authorList>
    </citation>
    <scope>NUCLEOTIDE SEQUENCE</scope>
    <source>
        <tissue evidence="1">Gametophyte</tissue>
    </source>
</reference>
<name>A0ACC3BX98_PYRYE</name>
<proteinExistence type="predicted"/>
<gene>
    <name evidence="1" type="ORF">I4F81_005112</name>
</gene>
<evidence type="ECO:0000313" key="2">
    <source>
        <dbReference type="Proteomes" id="UP000798662"/>
    </source>
</evidence>
<organism evidence="1 2">
    <name type="scientific">Pyropia yezoensis</name>
    <name type="common">Susabi-nori</name>
    <name type="synonym">Porphyra yezoensis</name>
    <dbReference type="NCBI Taxonomy" id="2788"/>
    <lineage>
        <taxon>Eukaryota</taxon>
        <taxon>Rhodophyta</taxon>
        <taxon>Bangiophyceae</taxon>
        <taxon>Bangiales</taxon>
        <taxon>Bangiaceae</taxon>
        <taxon>Pyropia</taxon>
    </lineage>
</organism>